<dbReference type="PROSITE" id="PS50943">
    <property type="entry name" value="HTH_CROC1"/>
    <property type="match status" value="1"/>
</dbReference>
<dbReference type="SUPFAM" id="SSF47413">
    <property type="entry name" value="lambda repressor-like DNA-binding domains"/>
    <property type="match status" value="1"/>
</dbReference>
<feature type="domain" description="HTH cro/C1-type" evidence="1">
    <location>
        <begin position="12"/>
        <end position="42"/>
    </location>
</feature>
<evidence type="ECO:0000313" key="2">
    <source>
        <dbReference type="EMBL" id="SPZ97017.1"/>
    </source>
</evidence>
<dbReference type="InterPro" id="IPR001387">
    <property type="entry name" value="Cro/C1-type_HTH"/>
</dbReference>
<accession>A0A2X2JRU6</accession>
<dbReference type="EMBL" id="UAUX01000003">
    <property type="protein sequence ID" value="SPZ97017.1"/>
    <property type="molecule type" value="Genomic_DNA"/>
</dbReference>
<dbReference type="GO" id="GO:0003677">
    <property type="term" value="F:DNA binding"/>
    <property type="evidence" value="ECO:0007669"/>
    <property type="project" value="InterPro"/>
</dbReference>
<dbReference type="InterPro" id="IPR010982">
    <property type="entry name" value="Lambda_DNA-bd_dom_sf"/>
</dbReference>
<sequence length="65" mass="7552">MFGIDENLSSKLREIRARKNITLQQASKEIGISSKTLSLIENEMLVKVKRTTYEKVTKWIINEVK</sequence>
<dbReference type="Proteomes" id="UP000249913">
    <property type="component" value="Unassembled WGS sequence"/>
</dbReference>
<name>A0A2X2JRU6_STAAU</name>
<evidence type="ECO:0000313" key="3">
    <source>
        <dbReference type="Proteomes" id="UP000249913"/>
    </source>
</evidence>
<dbReference type="CDD" id="cd00093">
    <property type="entry name" value="HTH_XRE"/>
    <property type="match status" value="1"/>
</dbReference>
<dbReference type="RefSeq" id="WP_000466891.1">
    <property type="nucleotide sequence ID" value="NZ_BAABUC010000005.1"/>
</dbReference>
<proteinExistence type="predicted"/>
<reference evidence="2 3" key="1">
    <citation type="submission" date="2018-06" db="EMBL/GenBank/DDBJ databases">
        <authorList>
            <consortium name="Pathogen Informatics"/>
            <person name="Doyle S."/>
        </authorList>
    </citation>
    <scope>NUCLEOTIDE SEQUENCE [LARGE SCALE GENOMIC DNA]</scope>
    <source>
        <strain evidence="2 3">NCTC7878</strain>
    </source>
</reference>
<evidence type="ECO:0000259" key="1">
    <source>
        <dbReference type="PROSITE" id="PS50943"/>
    </source>
</evidence>
<protein>
    <submittedName>
        <fullName evidence="2">Helix-turn-helix domain</fullName>
    </submittedName>
</protein>
<dbReference type="Gene3D" id="1.10.260.40">
    <property type="entry name" value="lambda repressor-like DNA-binding domains"/>
    <property type="match status" value="1"/>
</dbReference>
<dbReference type="Pfam" id="PF01381">
    <property type="entry name" value="HTH_3"/>
    <property type="match status" value="1"/>
</dbReference>
<gene>
    <name evidence="2" type="ORF">NCTC7878_00439</name>
</gene>
<dbReference type="AlphaFoldDB" id="A0A2X2JRU6"/>
<organism evidence="2 3">
    <name type="scientific">Staphylococcus aureus</name>
    <dbReference type="NCBI Taxonomy" id="1280"/>
    <lineage>
        <taxon>Bacteria</taxon>
        <taxon>Bacillati</taxon>
        <taxon>Bacillota</taxon>
        <taxon>Bacilli</taxon>
        <taxon>Bacillales</taxon>
        <taxon>Staphylococcaceae</taxon>
        <taxon>Staphylococcus</taxon>
    </lineage>
</organism>